<dbReference type="SUPFAM" id="SSF102588">
    <property type="entry name" value="LmbE-like"/>
    <property type="match status" value="1"/>
</dbReference>
<dbReference type="Gene3D" id="3.40.50.10320">
    <property type="entry name" value="LmbE-like"/>
    <property type="match status" value="1"/>
</dbReference>
<dbReference type="PANTHER" id="PTHR12993">
    <property type="entry name" value="N-ACETYLGLUCOSAMINYL-PHOSPHATIDYLINOSITOL DE-N-ACETYLASE-RELATED"/>
    <property type="match status" value="1"/>
</dbReference>
<dbReference type="InterPro" id="IPR024078">
    <property type="entry name" value="LmbE-like_dom_sf"/>
</dbReference>
<dbReference type="InterPro" id="IPR003737">
    <property type="entry name" value="GlcNAc_PI_deacetylase-related"/>
</dbReference>
<evidence type="ECO:0000256" key="1">
    <source>
        <dbReference type="ARBA" id="ARBA00022833"/>
    </source>
</evidence>
<dbReference type="EMBL" id="BAAAPM010000003">
    <property type="protein sequence ID" value="GAA1712601.1"/>
    <property type="molecule type" value="Genomic_DNA"/>
</dbReference>
<reference evidence="2 3" key="1">
    <citation type="journal article" date="2019" name="Int. J. Syst. Evol. Microbiol.">
        <title>The Global Catalogue of Microorganisms (GCM) 10K type strain sequencing project: providing services to taxonomists for standard genome sequencing and annotation.</title>
        <authorList>
            <consortium name="The Broad Institute Genomics Platform"/>
            <consortium name="The Broad Institute Genome Sequencing Center for Infectious Disease"/>
            <person name="Wu L."/>
            <person name="Ma J."/>
        </authorList>
    </citation>
    <scope>NUCLEOTIDE SEQUENCE [LARGE SCALE GENOMIC DNA]</scope>
    <source>
        <strain evidence="2 3">JCM 15589</strain>
    </source>
</reference>
<sequence>MTQAAGTPPGADTPGGLLAVHAHPDDETLATGALLAAWAASGQRVTVVTCSRGERGEVIDTPEHPTGLAHLEGDGPALAAHRELELAAALAALGVGDHRFLDTVHLSDAGPARANRASDGVRYEDSGMTWVSPGVAGPADDAPPTALSRVPLDDAASRLAAVLRDRRPSVVATYEPRGGYGHPDHVRAHEVTVRAVELAADPAARVPGEPWRVPERWEAVAPVSEVRAARRALADHGAVRGLADRVGLELPDPDEPLPPVAKDDAVLDGERLARVEVSPVLVPVLAAMRAHATQVQHATAAQPVAAHPPAGGLLGWYALSNDVLAPILAHETYVRRTTPVGSPR</sequence>
<dbReference type="Pfam" id="PF02585">
    <property type="entry name" value="PIG-L"/>
    <property type="match status" value="1"/>
</dbReference>
<dbReference type="Proteomes" id="UP001501138">
    <property type="component" value="Unassembled WGS sequence"/>
</dbReference>
<evidence type="ECO:0000313" key="2">
    <source>
        <dbReference type="EMBL" id="GAA1712601.1"/>
    </source>
</evidence>
<dbReference type="RefSeq" id="WP_344245526.1">
    <property type="nucleotide sequence ID" value="NZ_BAAAPM010000003.1"/>
</dbReference>
<evidence type="ECO:0000313" key="3">
    <source>
        <dbReference type="Proteomes" id="UP001501138"/>
    </source>
</evidence>
<proteinExistence type="predicted"/>
<keyword evidence="3" id="KW-1185">Reference proteome</keyword>
<name>A0ABN2IVU4_9MICO</name>
<organism evidence="2 3">
    <name type="scientific">Isoptericola hypogeus</name>
    <dbReference type="NCBI Taxonomy" id="300179"/>
    <lineage>
        <taxon>Bacteria</taxon>
        <taxon>Bacillati</taxon>
        <taxon>Actinomycetota</taxon>
        <taxon>Actinomycetes</taxon>
        <taxon>Micrococcales</taxon>
        <taxon>Promicromonosporaceae</taxon>
        <taxon>Isoptericola</taxon>
    </lineage>
</organism>
<gene>
    <name evidence="2" type="primary">mshB</name>
    <name evidence="2" type="ORF">GCM10009809_05910</name>
</gene>
<dbReference type="PANTHER" id="PTHR12993:SF26">
    <property type="entry name" value="1D-MYO-INOSITOL 2-ACETAMIDO-2-DEOXY-ALPHA-D-GLUCOPYRANOSIDE DEACETYLASE"/>
    <property type="match status" value="1"/>
</dbReference>
<comment type="caution">
    <text evidence="2">The sequence shown here is derived from an EMBL/GenBank/DDBJ whole genome shotgun (WGS) entry which is preliminary data.</text>
</comment>
<keyword evidence="1" id="KW-0862">Zinc</keyword>
<protein>
    <submittedName>
        <fullName evidence="2">N-acetyl-1-D-myo-inositol-2-amino-2-deoxy-alpha-D -glucopyranoside deacetylase</fullName>
    </submittedName>
</protein>
<accession>A0ABN2IVU4</accession>